<dbReference type="eggNOG" id="ENOG502RX2D">
    <property type="taxonomic scope" value="Eukaryota"/>
</dbReference>
<evidence type="ECO:0000313" key="5">
    <source>
        <dbReference type="EnsemblFungi" id="EJT74092"/>
    </source>
</evidence>
<keyword evidence="2" id="KW-0472">Membrane</keyword>
<reference evidence="5" key="4">
    <citation type="journal article" date="2015" name="G3 (Bethesda)">
        <title>Genome sequences of three phytopathogenic species of the Magnaporthaceae family of fungi.</title>
        <authorList>
            <person name="Okagaki L.H."/>
            <person name="Nunes C.C."/>
            <person name="Sailsbery J."/>
            <person name="Clay B."/>
            <person name="Brown D."/>
            <person name="John T."/>
            <person name="Oh Y."/>
            <person name="Young N."/>
            <person name="Fitzgerald M."/>
            <person name="Haas B.J."/>
            <person name="Zeng Q."/>
            <person name="Young S."/>
            <person name="Adiconis X."/>
            <person name="Fan L."/>
            <person name="Levin J.Z."/>
            <person name="Mitchell T.K."/>
            <person name="Okubara P.A."/>
            <person name="Farman M.L."/>
            <person name="Kohn L.M."/>
            <person name="Birren B."/>
            <person name="Ma L.-J."/>
            <person name="Dean R.A."/>
        </authorList>
    </citation>
    <scope>NUCLEOTIDE SEQUENCE</scope>
    <source>
        <strain evidence="5">R3-111a-1</strain>
    </source>
</reference>
<sequence length="373" mass="40711">MITLISQYIVLTFILLSSTVVLAQSDSRNDTANGGQTCPKDLPGFTLNGNDCKVLCRSARWLDVFLFFVGNYVAHAATVPSRPGQSTFSTGVAILTALLLPGGGISHAISTIATFAVLKPTPLRAAASAGAICAVIKAPIIHAREAINLLGNLACPQYDCMYIVDSAALREINDWRERGSTSDEDREKYKVEGVVGTLDETADHDLQPEYQPRDLSGNAYEEYKLRYLRHRRRKNRKRLIWEYVLTFMVAAVPLVIVGAISSFRSGQSTVEERAWTMAWLACGLVGQALVAPAQPLEGRPFINTGAPNRHLYTFIYLWLILTFGVPSIGGMVIVGRMIRDFGVCGRRDVGRQGSGRAASGAELPLLGRPSQRP</sequence>
<evidence type="ECO:0000313" key="6">
    <source>
        <dbReference type="Proteomes" id="UP000006039"/>
    </source>
</evidence>
<feature type="signal peptide" evidence="3">
    <location>
        <begin position="1"/>
        <end position="23"/>
    </location>
</feature>
<dbReference type="EnsemblFungi" id="EJT74092">
    <property type="protein sequence ID" value="EJT74092"/>
    <property type="gene ID" value="GGTG_07940"/>
</dbReference>
<keyword evidence="3" id="KW-0732">Signal</keyword>
<dbReference type="Proteomes" id="UP000006039">
    <property type="component" value="Unassembled WGS sequence"/>
</dbReference>
<organism evidence="4">
    <name type="scientific">Gaeumannomyces tritici (strain R3-111a-1)</name>
    <name type="common">Wheat and barley take-all root rot fungus</name>
    <name type="synonym">Gaeumannomyces graminis var. tritici</name>
    <dbReference type="NCBI Taxonomy" id="644352"/>
    <lineage>
        <taxon>Eukaryota</taxon>
        <taxon>Fungi</taxon>
        <taxon>Dikarya</taxon>
        <taxon>Ascomycota</taxon>
        <taxon>Pezizomycotina</taxon>
        <taxon>Sordariomycetes</taxon>
        <taxon>Sordariomycetidae</taxon>
        <taxon>Magnaporthales</taxon>
        <taxon>Magnaporthaceae</taxon>
        <taxon>Gaeumannomyces</taxon>
    </lineage>
</organism>
<feature type="transmembrane region" description="Helical" evidence="2">
    <location>
        <begin position="92"/>
        <end position="118"/>
    </location>
</feature>
<dbReference type="AlphaFoldDB" id="J3P350"/>
<evidence type="ECO:0008006" key="7">
    <source>
        <dbReference type="Google" id="ProtNLM"/>
    </source>
</evidence>
<dbReference type="GeneID" id="20348398"/>
<gene>
    <name evidence="5" type="primary">20348398</name>
    <name evidence="4" type="ORF">GGTG_07940</name>
</gene>
<evidence type="ECO:0000256" key="3">
    <source>
        <dbReference type="SAM" id="SignalP"/>
    </source>
</evidence>
<evidence type="ECO:0000313" key="4">
    <source>
        <dbReference type="EMBL" id="EJT74092.1"/>
    </source>
</evidence>
<feature type="transmembrane region" description="Helical" evidence="2">
    <location>
        <begin position="239"/>
        <end position="262"/>
    </location>
</feature>
<evidence type="ECO:0000256" key="2">
    <source>
        <dbReference type="SAM" id="Phobius"/>
    </source>
</evidence>
<dbReference type="VEuPathDB" id="FungiDB:GGTG_07940"/>
<dbReference type="OrthoDB" id="5406607at2759"/>
<accession>J3P350</accession>
<dbReference type="HOGENOM" id="CLU_020135_0_0_1"/>
<dbReference type="RefSeq" id="XP_009224036.1">
    <property type="nucleotide sequence ID" value="XM_009225772.1"/>
</dbReference>
<proteinExistence type="predicted"/>
<keyword evidence="2" id="KW-1133">Transmembrane helix</keyword>
<keyword evidence="6" id="KW-1185">Reference proteome</keyword>
<feature type="chain" id="PRO_5015094783" description="Integral membrane protein" evidence="3">
    <location>
        <begin position="24"/>
        <end position="373"/>
    </location>
</feature>
<dbReference type="EMBL" id="GL385398">
    <property type="protein sequence ID" value="EJT74092.1"/>
    <property type="molecule type" value="Genomic_DNA"/>
</dbReference>
<keyword evidence="2" id="KW-0812">Transmembrane</keyword>
<name>J3P350_GAET3</name>
<reference evidence="4" key="3">
    <citation type="submission" date="2010-09" db="EMBL/GenBank/DDBJ databases">
        <title>Annotation of Gaeumannomyces graminis var. tritici R3-111a-1.</title>
        <authorList>
            <consortium name="The Broad Institute Genome Sequencing Platform"/>
            <person name="Ma L.-J."/>
            <person name="Dead R."/>
            <person name="Young S.K."/>
            <person name="Zeng Q."/>
            <person name="Gargeya S."/>
            <person name="Fitzgerald M."/>
            <person name="Haas B."/>
            <person name="Abouelleil A."/>
            <person name="Alvarado L."/>
            <person name="Arachchi H.M."/>
            <person name="Berlin A."/>
            <person name="Brown A."/>
            <person name="Chapman S.B."/>
            <person name="Chen Z."/>
            <person name="Dunbar C."/>
            <person name="Freedman E."/>
            <person name="Gearin G."/>
            <person name="Gellesch M."/>
            <person name="Goldberg J."/>
            <person name="Griggs A."/>
            <person name="Gujja S."/>
            <person name="Heiman D."/>
            <person name="Howarth C."/>
            <person name="Larson L."/>
            <person name="Lui A."/>
            <person name="MacDonald P.J.P."/>
            <person name="Mehta T."/>
            <person name="Montmayeur A."/>
            <person name="Murphy C."/>
            <person name="Neiman D."/>
            <person name="Pearson M."/>
            <person name="Priest M."/>
            <person name="Roberts A."/>
            <person name="Saif S."/>
            <person name="Shea T."/>
            <person name="Shenoy N."/>
            <person name="Sisk P."/>
            <person name="Stolte C."/>
            <person name="Sykes S."/>
            <person name="Yandava C."/>
            <person name="Wortman J."/>
            <person name="Nusbaum C."/>
            <person name="Birren B."/>
        </authorList>
    </citation>
    <scope>NUCLEOTIDE SEQUENCE</scope>
    <source>
        <strain evidence="4">R3-111a-1</strain>
    </source>
</reference>
<reference evidence="4" key="2">
    <citation type="submission" date="2010-07" db="EMBL/GenBank/DDBJ databases">
        <authorList>
            <consortium name="The Broad Institute Genome Sequencing Platform"/>
            <consortium name="Broad Institute Genome Sequencing Center for Infectious Disease"/>
            <person name="Ma L.-J."/>
            <person name="Dead R."/>
            <person name="Young S."/>
            <person name="Zeng Q."/>
            <person name="Koehrsen M."/>
            <person name="Alvarado L."/>
            <person name="Berlin A."/>
            <person name="Chapman S.B."/>
            <person name="Chen Z."/>
            <person name="Freedman E."/>
            <person name="Gellesch M."/>
            <person name="Goldberg J."/>
            <person name="Griggs A."/>
            <person name="Gujja S."/>
            <person name="Heilman E.R."/>
            <person name="Heiman D."/>
            <person name="Hepburn T."/>
            <person name="Howarth C."/>
            <person name="Jen D."/>
            <person name="Larson L."/>
            <person name="Mehta T."/>
            <person name="Neiman D."/>
            <person name="Pearson M."/>
            <person name="Roberts A."/>
            <person name="Saif S."/>
            <person name="Shea T."/>
            <person name="Shenoy N."/>
            <person name="Sisk P."/>
            <person name="Stolte C."/>
            <person name="Sykes S."/>
            <person name="Walk T."/>
            <person name="White J."/>
            <person name="Yandava C."/>
            <person name="Haas B."/>
            <person name="Nusbaum C."/>
            <person name="Birren B."/>
        </authorList>
    </citation>
    <scope>NUCLEOTIDE SEQUENCE</scope>
    <source>
        <strain evidence="4">R3-111a-1</strain>
    </source>
</reference>
<feature type="region of interest" description="Disordered" evidence="1">
    <location>
        <begin position="350"/>
        <end position="373"/>
    </location>
</feature>
<feature type="transmembrane region" description="Helical" evidence="2">
    <location>
        <begin position="314"/>
        <end position="338"/>
    </location>
</feature>
<reference evidence="6" key="1">
    <citation type="submission" date="2010-07" db="EMBL/GenBank/DDBJ databases">
        <title>The genome sequence of Gaeumannomyces graminis var. tritici strain R3-111a-1.</title>
        <authorList>
            <consortium name="The Broad Institute Genome Sequencing Platform"/>
            <person name="Ma L.-J."/>
            <person name="Dead R."/>
            <person name="Young S."/>
            <person name="Zeng Q."/>
            <person name="Koehrsen M."/>
            <person name="Alvarado L."/>
            <person name="Berlin A."/>
            <person name="Chapman S.B."/>
            <person name="Chen Z."/>
            <person name="Freedman E."/>
            <person name="Gellesch M."/>
            <person name="Goldberg J."/>
            <person name="Griggs A."/>
            <person name="Gujja S."/>
            <person name="Heilman E.R."/>
            <person name="Heiman D."/>
            <person name="Hepburn T."/>
            <person name="Howarth C."/>
            <person name="Jen D."/>
            <person name="Larson L."/>
            <person name="Mehta T."/>
            <person name="Neiman D."/>
            <person name="Pearson M."/>
            <person name="Roberts A."/>
            <person name="Saif S."/>
            <person name="Shea T."/>
            <person name="Shenoy N."/>
            <person name="Sisk P."/>
            <person name="Stolte C."/>
            <person name="Sykes S."/>
            <person name="Walk T."/>
            <person name="White J."/>
            <person name="Yandava C."/>
            <person name="Haas B."/>
            <person name="Nusbaum C."/>
            <person name="Birren B."/>
        </authorList>
    </citation>
    <scope>NUCLEOTIDE SEQUENCE [LARGE SCALE GENOMIC DNA]</scope>
    <source>
        <strain evidence="6">R3-111a-1</strain>
    </source>
</reference>
<reference evidence="5" key="5">
    <citation type="submission" date="2018-04" db="UniProtKB">
        <authorList>
            <consortium name="EnsemblFungi"/>
        </authorList>
    </citation>
    <scope>IDENTIFICATION</scope>
    <source>
        <strain evidence="5">R3-111a-1</strain>
    </source>
</reference>
<evidence type="ECO:0000256" key="1">
    <source>
        <dbReference type="SAM" id="MobiDB-lite"/>
    </source>
</evidence>
<protein>
    <recommendedName>
        <fullName evidence="7">Integral membrane protein</fullName>
    </recommendedName>
</protein>